<dbReference type="GeneID" id="103549681"/>
<accession>A0ABM2EJV3</accession>
<proteinExistence type="predicted"/>
<protein>
    <submittedName>
        <fullName evidence="3">Uncharacterized protein isoform X2</fullName>
    </submittedName>
</protein>
<organism evidence="2 3">
    <name type="scientific">Equus przewalskii</name>
    <name type="common">Przewalski's horse</name>
    <name type="synonym">Equus caballus przewalskii</name>
    <dbReference type="NCBI Taxonomy" id="9798"/>
    <lineage>
        <taxon>Eukaryota</taxon>
        <taxon>Metazoa</taxon>
        <taxon>Chordata</taxon>
        <taxon>Craniata</taxon>
        <taxon>Vertebrata</taxon>
        <taxon>Euteleostomi</taxon>
        <taxon>Mammalia</taxon>
        <taxon>Eutheria</taxon>
        <taxon>Laurasiatheria</taxon>
        <taxon>Perissodactyla</taxon>
        <taxon>Equidae</taxon>
        <taxon>Equus</taxon>
    </lineage>
</organism>
<feature type="region of interest" description="Disordered" evidence="1">
    <location>
        <begin position="1"/>
        <end position="105"/>
    </location>
</feature>
<dbReference type="Proteomes" id="UP001652662">
    <property type="component" value="Chromosome 13"/>
</dbReference>
<evidence type="ECO:0000313" key="2">
    <source>
        <dbReference type="Proteomes" id="UP001652662"/>
    </source>
</evidence>
<feature type="compositionally biased region" description="Basic and acidic residues" evidence="1">
    <location>
        <begin position="8"/>
        <end position="46"/>
    </location>
</feature>
<dbReference type="RefSeq" id="XP_008516406.1">
    <property type="nucleotide sequence ID" value="XM_008518184.2"/>
</dbReference>
<name>A0ABM2EJV3_EQUPR</name>
<reference evidence="3" key="1">
    <citation type="submission" date="2025-08" db="UniProtKB">
        <authorList>
            <consortium name="RefSeq"/>
        </authorList>
    </citation>
    <scope>IDENTIFICATION</scope>
    <source>
        <tissue evidence="3">Blood</tissue>
    </source>
</reference>
<gene>
    <name evidence="3" type="primary">LOC103549681</name>
</gene>
<sequence length="105" mass="12160">MDSVLKWFGKDDDKEKEQQKEKGKLQSKPCEEQQKKVEQMEDKGSESDSSSSEEEPAQVPKRGTRLWSWTRSMPRAPGKPSPEVGRDLSENQEMITKKKKKKCFN</sequence>
<keyword evidence="2" id="KW-1185">Reference proteome</keyword>
<evidence type="ECO:0000256" key="1">
    <source>
        <dbReference type="SAM" id="MobiDB-lite"/>
    </source>
</evidence>
<evidence type="ECO:0000313" key="3">
    <source>
        <dbReference type="RefSeq" id="XP_008516406.1"/>
    </source>
</evidence>